<feature type="compositionally biased region" description="Basic residues" evidence="1">
    <location>
        <begin position="11"/>
        <end position="35"/>
    </location>
</feature>
<proteinExistence type="predicted"/>
<sequence>MTVLWREVHQKKTVQKKSKPTPSHHRREFRQKRTVQKTAKISTIKEMDILEAQNLFKGKNENFLRQKGGC</sequence>
<dbReference type="EMBL" id="QKOF01000006">
    <property type="protein sequence ID" value="MBE2900510.1"/>
    <property type="molecule type" value="Genomic_DNA"/>
</dbReference>
<evidence type="ECO:0000256" key="1">
    <source>
        <dbReference type="SAM" id="MobiDB-lite"/>
    </source>
</evidence>
<comment type="caution">
    <text evidence="2">The sequence shown here is derived from an EMBL/GenBank/DDBJ whole genome shotgun (WGS) entry which is preliminary data.</text>
</comment>
<protein>
    <submittedName>
        <fullName evidence="2">Uncharacterized protein</fullName>
    </submittedName>
</protein>
<accession>A0A842YPG6</accession>
<gene>
    <name evidence="2" type="ORF">DNK57_06850</name>
</gene>
<feature type="region of interest" description="Disordered" evidence="1">
    <location>
        <begin position="1"/>
        <end position="37"/>
    </location>
</feature>
<feature type="compositionally biased region" description="Basic and acidic residues" evidence="1">
    <location>
        <begin position="1"/>
        <end position="10"/>
    </location>
</feature>
<organism evidence="2 3">
    <name type="scientific">Methanothermobacter thermautotrophicus</name>
    <name type="common">Methanobacterium thermoformicicum</name>
    <dbReference type="NCBI Taxonomy" id="145262"/>
    <lineage>
        <taxon>Archaea</taxon>
        <taxon>Methanobacteriati</taxon>
        <taxon>Methanobacteriota</taxon>
        <taxon>Methanomada group</taxon>
        <taxon>Methanobacteria</taxon>
        <taxon>Methanobacteriales</taxon>
        <taxon>Methanobacteriaceae</taxon>
        <taxon>Methanothermobacter</taxon>
    </lineage>
</organism>
<reference evidence="2" key="1">
    <citation type="submission" date="2018-06" db="EMBL/GenBank/DDBJ databases">
        <title>Draft genome sequence of Methanothermobacter thermautotrophicus Strain WHS, a thermophilic, hydrogenotrophic methanogen isolated from Washburn Hot Springs in Yellowstone National Park, USA.</title>
        <authorList>
            <person name="Mckay L.J."/>
            <person name="Klingelsmith K."/>
            <person name="Inskeep W.P."/>
            <person name="Fields M.W."/>
        </authorList>
    </citation>
    <scope>NUCLEOTIDE SEQUENCE</scope>
    <source>
        <strain evidence="2">WHS</strain>
    </source>
</reference>
<dbReference type="Proteomes" id="UP000646659">
    <property type="component" value="Unassembled WGS sequence"/>
</dbReference>
<evidence type="ECO:0000313" key="3">
    <source>
        <dbReference type="Proteomes" id="UP000646659"/>
    </source>
</evidence>
<evidence type="ECO:0000313" key="2">
    <source>
        <dbReference type="EMBL" id="MBE2900510.1"/>
    </source>
</evidence>
<dbReference type="AlphaFoldDB" id="A0A842YPG6"/>
<name>A0A842YPG6_METTF</name>